<feature type="non-terminal residue" evidence="1">
    <location>
        <position position="1"/>
    </location>
</feature>
<evidence type="ECO:0000313" key="1">
    <source>
        <dbReference type="EMBL" id="GAH95435.1"/>
    </source>
</evidence>
<organism evidence="1">
    <name type="scientific">marine sediment metagenome</name>
    <dbReference type="NCBI Taxonomy" id="412755"/>
    <lineage>
        <taxon>unclassified sequences</taxon>
        <taxon>metagenomes</taxon>
        <taxon>ecological metagenomes</taxon>
    </lineage>
</organism>
<name>X1KP72_9ZZZZ</name>
<reference evidence="1" key="1">
    <citation type="journal article" date="2014" name="Front. Microbiol.">
        <title>High frequency of phylogenetically diverse reductive dehalogenase-homologous genes in deep subseafloor sedimentary metagenomes.</title>
        <authorList>
            <person name="Kawai M."/>
            <person name="Futagami T."/>
            <person name="Toyoda A."/>
            <person name="Takaki Y."/>
            <person name="Nishi S."/>
            <person name="Hori S."/>
            <person name="Arai W."/>
            <person name="Tsubouchi T."/>
            <person name="Morono Y."/>
            <person name="Uchiyama I."/>
            <person name="Ito T."/>
            <person name="Fujiyama A."/>
            <person name="Inagaki F."/>
            <person name="Takami H."/>
        </authorList>
    </citation>
    <scope>NUCLEOTIDE SEQUENCE</scope>
    <source>
        <strain evidence="1">Expedition CK06-06</strain>
    </source>
</reference>
<accession>X1KP72</accession>
<sequence length="38" mass="4433">ALSVRNAISLCTHCNKGVLGREYRMTKKKYAVWDNRSY</sequence>
<comment type="caution">
    <text evidence="1">The sequence shown here is derived from an EMBL/GenBank/DDBJ whole genome shotgun (WGS) entry which is preliminary data.</text>
</comment>
<gene>
    <name evidence="1" type="ORF">S03H2_72964</name>
</gene>
<feature type="non-terminal residue" evidence="1">
    <location>
        <position position="38"/>
    </location>
</feature>
<dbReference type="AlphaFoldDB" id="X1KP72"/>
<proteinExistence type="predicted"/>
<dbReference type="EMBL" id="BARU01049685">
    <property type="protein sequence ID" value="GAH95435.1"/>
    <property type="molecule type" value="Genomic_DNA"/>
</dbReference>
<protein>
    <submittedName>
        <fullName evidence="1">Uncharacterized protein</fullName>
    </submittedName>
</protein>